<evidence type="ECO:0000313" key="14">
    <source>
        <dbReference type="EMBL" id="AIJ09088.1"/>
    </source>
</evidence>
<dbReference type="InterPro" id="IPR042186">
    <property type="entry name" value="FimD_plug_dom"/>
</dbReference>
<dbReference type="GO" id="GO:0009297">
    <property type="term" value="P:pilus assembly"/>
    <property type="evidence" value="ECO:0007669"/>
    <property type="project" value="InterPro"/>
</dbReference>
<evidence type="ECO:0000259" key="13">
    <source>
        <dbReference type="Pfam" id="PF13954"/>
    </source>
</evidence>
<evidence type="ECO:0000256" key="9">
    <source>
        <dbReference type="ARBA" id="ARBA00023237"/>
    </source>
</evidence>
<dbReference type="Proteomes" id="UP000028681">
    <property type="component" value="Chromosome"/>
</dbReference>
<comment type="subcellular location">
    <subcellularLocation>
        <location evidence="1 10">Cell outer membrane</location>
        <topology evidence="1 10">Multi-pass membrane protein</topology>
    </subcellularLocation>
</comment>
<evidence type="ECO:0000256" key="4">
    <source>
        <dbReference type="ARBA" id="ARBA00022452"/>
    </source>
</evidence>
<feature type="domain" description="PapC N-terminal" evidence="13">
    <location>
        <begin position="33"/>
        <end position="181"/>
    </location>
</feature>
<dbReference type="Pfam" id="PF13953">
    <property type="entry name" value="PapC_C"/>
    <property type="match status" value="1"/>
</dbReference>
<evidence type="ECO:0000256" key="7">
    <source>
        <dbReference type="ARBA" id="ARBA00022729"/>
    </source>
</evidence>
<evidence type="ECO:0000313" key="15">
    <source>
        <dbReference type="Proteomes" id="UP000028681"/>
    </source>
</evidence>
<dbReference type="InterPro" id="IPR018030">
    <property type="entry name" value="Fimbrial_membr_usher_CS"/>
</dbReference>
<evidence type="ECO:0000256" key="10">
    <source>
        <dbReference type="RuleBase" id="RU003884"/>
    </source>
</evidence>
<dbReference type="Pfam" id="PF00577">
    <property type="entry name" value="Usher"/>
    <property type="match status" value="1"/>
</dbReference>
<sequence length="857" mass="92847">MSGHFTFRLSVLATALLCSHAQAEEALWFPPELVSGVAETADLSRFERGEQLPGTYSVSVFLNQEALGVRDMAFGVADTPEKRAGITDSTGLMAELTRQELITAGVRPEAFGEQRVDEGVAVQPLSPGSIIPQATTHFDFQRMRLDISIPHKWMQKHSRNGLSPEQWNDGIAAGLLNWSLSGAHTKGRYGGSASYFLRLNSGVNVGPWRLRDERTLSENRYASSHSREWRHGRTWLERGITSLRSTLMMGDMTTAGNIFDSTEIQGISLRTEDAMYSDIERGYAPVIRGTALTNARVSIRQNGYSVYETNVAPGDFAIDDINPVYSSGDLEVTVTEADGNVRIFTVPYATLPVLLREGRVSYTLNAGRLHESGRRDARESGLIQGTLAWGLPGGITVYGGIQLTRKYQSAALGAGINMGTWGAVSADITHADSTLADDSHHRGQSIRFLYSRGFESTGTTFQLAGYRYSTRGFYTLEESYRSFMRGWRGEERRDTSGRRLPRPVTDWYDLKDNRRERMEANVSQRVGDHSLLYLSGSRQTYWNGKGASTSLQSGFSSQLGPVSYSLSYSENYSSSLRETDRGVSLSLSVPLDALFSGAGKSTYASWGIGHNSSGGMTQQAGLSGTALARDNLSWSLSQSYSRQSGNGDSFQVGYRGTYGDIAAGYSQGRDYRQVSYNAAGGIIVHRGGVTLGQPLGSTSVLVSVPGDAGVPVESGSGVRTDWHGYAIQPWVSEYRENRIALDVAHLDARTDVEKPVAQVIPTKGAVVKVEFAAKTGLRALMTLTKDGKPLPFGTTVSAGESTGIVGDGGQVFLSGLTPKGSLTAQWGRDAGQSCRASWILPAADAEGLLTRGSAICR</sequence>
<accession>A0A076LRB7</accession>
<dbReference type="SUPFAM" id="SSF141729">
    <property type="entry name" value="FimD N-terminal domain-like"/>
    <property type="match status" value="1"/>
</dbReference>
<evidence type="ECO:0000256" key="11">
    <source>
        <dbReference type="SAM" id="SignalP"/>
    </source>
</evidence>
<feature type="signal peptide" evidence="11">
    <location>
        <begin position="1"/>
        <end position="23"/>
    </location>
</feature>
<organism evidence="14 15">
    <name type="scientific">Edwardsiella anguillarum ET080813</name>
    <dbReference type="NCBI Taxonomy" id="667120"/>
    <lineage>
        <taxon>Bacteria</taxon>
        <taxon>Pseudomonadati</taxon>
        <taxon>Pseudomonadota</taxon>
        <taxon>Gammaproteobacteria</taxon>
        <taxon>Enterobacterales</taxon>
        <taxon>Hafniaceae</taxon>
        <taxon>Edwardsiella</taxon>
    </lineage>
</organism>
<dbReference type="GeneID" id="33940195"/>
<evidence type="ECO:0000259" key="12">
    <source>
        <dbReference type="Pfam" id="PF13953"/>
    </source>
</evidence>
<dbReference type="GO" id="GO:0009279">
    <property type="term" value="C:cell outer membrane"/>
    <property type="evidence" value="ECO:0007669"/>
    <property type="project" value="UniProtKB-SubCell"/>
</dbReference>
<protein>
    <submittedName>
        <fullName evidence="14">Type 1 fimbriae anchoring protein FimD</fullName>
    </submittedName>
</protein>
<gene>
    <name evidence="14" type="primary">fimD</name>
    <name evidence="14" type="ORF">ETEE_2654</name>
</gene>
<dbReference type="InterPro" id="IPR037224">
    <property type="entry name" value="PapC_N_sf"/>
</dbReference>
<dbReference type="InterPro" id="IPR025949">
    <property type="entry name" value="PapC-like_C"/>
</dbReference>
<reference evidence="14 15" key="1">
    <citation type="journal article" date="2012" name="PLoS ONE">
        <title>Edwardsiella comparative phylogenomics reveal the new intra/inter-species taxonomic relationships, virulence evolution and niche adaptation mechanisms.</title>
        <authorList>
            <person name="Yang M."/>
            <person name="Lv Y."/>
            <person name="Xiao J."/>
            <person name="Wu H."/>
            <person name="Zheng H."/>
            <person name="Liu Q."/>
            <person name="Zhang Y."/>
            <person name="Wang Q."/>
        </authorList>
    </citation>
    <scope>NUCLEOTIDE SEQUENCE [LARGE SCALE GENOMIC DNA]</scope>
    <source>
        <strain evidence="15">080813</strain>
    </source>
</reference>
<dbReference type="Gene3D" id="2.60.40.2610">
    <property type="entry name" value="Outer membrane usher protein FimD, plug domain"/>
    <property type="match status" value="1"/>
</dbReference>
<dbReference type="Gene3D" id="2.60.40.3110">
    <property type="match status" value="1"/>
</dbReference>
<keyword evidence="3 10" id="KW-0813">Transport</keyword>
<dbReference type="PANTHER" id="PTHR30451:SF21">
    <property type="entry name" value="FIMBRIAL USHER DOMAIN-CONTAINING PROTEIN YDET-RELATED"/>
    <property type="match status" value="1"/>
</dbReference>
<dbReference type="HOGENOM" id="CLU_009120_3_1_6"/>
<dbReference type="Gene3D" id="3.10.20.410">
    <property type="match status" value="1"/>
</dbReference>
<dbReference type="Pfam" id="PF13954">
    <property type="entry name" value="PapC_N"/>
    <property type="match status" value="1"/>
</dbReference>
<dbReference type="InterPro" id="IPR000015">
    <property type="entry name" value="Fimb_usher"/>
</dbReference>
<feature type="domain" description="PapC-like C-terminal" evidence="12">
    <location>
        <begin position="780"/>
        <end position="841"/>
    </location>
</feature>
<comment type="similarity">
    <text evidence="2 10">Belongs to the fimbrial export usher family.</text>
</comment>
<dbReference type="PROSITE" id="PS01151">
    <property type="entry name" value="FIMBRIAL_USHER"/>
    <property type="match status" value="1"/>
</dbReference>
<keyword evidence="7 11" id="KW-0732">Signal</keyword>
<feature type="chain" id="PRO_5001715041" evidence="11">
    <location>
        <begin position="24"/>
        <end position="857"/>
    </location>
</feature>
<evidence type="ECO:0000256" key="5">
    <source>
        <dbReference type="ARBA" id="ARBA00022558"/>
    </source>
</evidence>
<keyword evidence="5 10" id="KW-1029">Fimbrium biogenesis</keyword>
<evidence type="ECO:0000256" key="6">
    <source>
        <dbReference type="ARBA" id="ARBA00022692"/>
    </source>
</evidence>
<name>A0A076LRB7_9GAMM</name>
<dbReference type="KEGG" id="ete:ETEE_2654"/>
<dbReference type="PANTHER" id="PTHR30451">
    <property type="entry name" value="OUTER MEMBRANE USHER PROTEIN"/>
    <property type="match status" value="1"/>
</dbReference>
<dbReference type="Gene3D" id="2.60.40.2070">
    <property type="match status" value="1"/>
</dbReference>
<dbReference type="EMBL" id="CP006664">
    <property type="protein sequence ID" value="AIJ09088.1"/>
    <property type="molecule type" value="Genomic_DNA"/>
</dbReference>
<proteinExistence type="inferred from homology"/>
<dbReference type="InterPro" id="IPR043142">
    <property type="entry name" value="PapC-like_C_sf"/>
</dbReference>
<keyword evidence="4" id="KW-1134">Transmembrane beta strand</keyword>
<evidence type="ECO:0000256" key="2">
    <source>
        <dbReference type="ARBA" id="ARBA00008064"/>
    </source>
</evidence>
<dbReference type="InterPro" id="IPR025885">
    <property type="entry name" value="PapC_N"/>
</dbReference>
<keyword evidence="6 10" id="KW-0812">Transmembrane</keyword>
<dbReference type="RefSeq" id="WP_051905087.1">
    <property type="nucleotide sequence ID" value="NZ_CP006664.1"/>
</dbReference>
<evidence type="ECO:0000256" key="1">
    <source>
        <dbReference type="ARBA" id="ARBA00004571"/>
    </source>
</evidence>
<keyword evidence="9 10" id="KW-0998">Cell outer membrane</keyword>
<dbReference type="AlphaFoldDB" id="A0A076LRB7"/>
<keyword evidence="8 10" id="KW-0472">Membrane</keyword>
<dbReference type="GO" id="GO:0015473">
    <property type="term" value="F:fimbrial usher porin activity"/>
    <property type="evidence" value="ECO:0007669"/>
    <property type="project" value="InterPro"/>
</dbReference>
<evidence type="ECO:0000256" key="8">
    <source>
        <dbReference type="ARBA" id="ARBA00023136"/>
    </source>
</evidence>
<evidence type="ECO:0000256" key="3">
    <source>
        <dbReference type="ARBA" id="ARBA00022448"/>
    </source>
</evidence>